<dbReference type="EMBL" id="JALLPB020000598">
    <property type="protein sequence ID" value="KAL3807683.1"/>
    <property type="molecule type" value="Genomic_DNA"/>
</dbReference>
<dbReference type="Pfam" id="PF01593">
    <property type="entry name" value="Amino_oxidase"/>
    <property type="match status" value="1"/>
</dbReference>
<dbReference type="InterPro" id="IPR002937">
    <property type="entry name" value="Amino_oxidase"/>
</dbReference>
<dbReference type="PANTHER" id="PTHR10742">
    <property type="entry name" value="FLAVIN MONOAMINE OXIDASE"/>
    <property type="match status" value="1"/>
</dbReference>
<dbReference type="GO" id="GO:0016491">
    <property type="term" value="F:oxidoreductase activity"/>
    <property type="evidence" value="ECO:0007669"/>
    <property type="project" value="UniProtKB-KW"/>
</dbReference>
<keyword evidence="4" id="KW-1185">Reference proteome</keyword>
<feature type="domain" description="Amine oxidase" evidence="2">
    <location>
        <begin position="423"/>
        <end position="686"/>
    </location>
</feature>
<dbReference type="PANTHER" id="PTHR10742:SF410">
    <property type="entry name" value="LYSINE-SPECIFIC HISTONE DEMETHYLASE 2"/>
    <property type="match status" value="1"/>
</dbReference>
<dbReference type="SUPFAM" id="SSF54373">
    <property type="entry name" value="FAD-linked reductases, C-terminal domain"/>
    <property type="match status" value="1"/>
</dbReference>
<dbReference type="SUPFAM" id="SSF51905">
    <property type="entry name" value="FAD/NAD(P)-binding domain"/>
    <property type="match status" value="1"/>
</dbReference>
<proteinExistence type="predicted"/>
<evidence type="ECO:0000259" key="2">
    <source>
        <dbReference type="Pfam" id="PF01593"/>
    </source>
</evidence>
<name>A0ABD3R4X6_9STRA</name>
<accession>A0ABD3R4X6</accession>
<dbReference type="Proteomes" id="UP001530377">
    <property type="component" value="Unassembled WGS sequence"/>
</dbReference>
<feature type="region of interest" description="Disordered" evidence="1">
    <location>
        <begin position="171"/>
        <end position="194"/>
    </location>
</feature>
<dbReference type="Gene3D" id="3.50.50.60">
    <property type="entry name" value="FAD/NAD(P)-binding domain"/>
    <property type="match status" value="1"/>
</dbReference>
<evidence type="ECO:0000256" key="1">
    <source>
        <dbReference type="SAM" id="MobiDB-lite"/>
    </source>
</evidence>
<protein>
    <recommendedName>
        <fullName evidence="2">Amine oxidase domain-containing protein</fullName>
    </recommendedName>
</protein>
<reference evidence="3 4" key="1">
    <citation type="submission" date="2024-10" db="EMBL/GenBank/DDBJ databases">
        <title>Updated reference genomes for cyclostephanoid diatoms.</title>
        <authorList>
            <person name="Roberts W.R."/>
            <person name="Alverson A.J."/>
        </authorList>
    </citation>
    <scope>NUCLEOTIDE SEQUENCE [LARGE SCALE GENOMIC DNA]</scope>
    <source>
        <strain evidence="3 4">AJA228-03</strain>
    </source>
</reference>
<feature type="compositionally biased region" description="Basic and acidic residues" evidence="1">
    <location>
        <begin position="178"/>
        <end position="193"/>
    </location>
</feature>
<dbReference type="AlphaFoldDB" id="A0ABD3R4X6"/>
<feature type="compositionally biased region" description="Acidic residues" evidence="1">
    <location>
        <begin position="137"/>
        <end position="146"/>
    </location>
</feature>
<dbReference type="Gene3D" id="3.90.660.10">
    <property type="match status" value="1"/>
</dbReference>
<dbReference type="InterPro" id="IPR036188">
    <property type="entry name" value="FAD/NAD-bd_sf"/>
</dbReference>
<sequence length="872" mass="95993">MPSLRLPLHATEGYRTRIIDHDGNLVCENIDREVSEEFNDVLDLATRCCELGRYEWKTKTGGGENASNVVVIAGDVDGSSPPERDGEATTTTMDGDVSSYGRLSAKDDGKSVAVESARPGEEVALPQPRSPNYVSDDTVDGVDDATIDPTTDFGKIFEECRRYLADVRMKASKPTGGGREKNDRSDAFVNRDDEGNEGAVRRNLFQWHVANLEMSSGASLGQLGQKWNDDEPFGYGGDHSYLEGGMRDLVEALAEGFDCCGVGGNRHTTSSSQCDGIGYECNSLRRSGDFASIFSKSSSLTGSVVTSGCGSGNGGNNGYGSSRGVILCGIEVTGVEIFEKEEVKLLRMMNRGKNRPRLVEVDESSFRRSTREKRGSMMSSFLGALSSRSMRKPHNSERAEPSSLVCSSTASNLRTSSYGNDNTSVVRVTTKCGLTLEADAVIVTLPLAILSIPPGDNGHISFKPPLPIAKRNALNRLGVGSYNKCCMSFEKPFWNRLPRHSPASSSSANSHDNMSQRFDFIGHASSEHGKDILFFNLKDAPILVAIYGGSDYSKQVEVMKDDEVVLECMNVLRKMCERAIKARDESLRTRRQVDLTVPEWPIDYFVSRWGSDPYSRGAFCYVPNGVNGFEELTAMSTPIYDFRPEWANETDKPKRPLIMFAGEATTPYHPSTIHGAFESGIREAYRLDLALEPTLTGGIKFDESYIYQPTFSVRRRRVDPISSSYNAPDTDATRNGTKSDMSTNEWFFDHDASILRGVETFGFSTQSISTIKSKMLAPYSNTHSVEEMEGRYKLLMQIVGANDASKCMFTAKNGQGQLGTWLAPDVVQGRRPKFSSAEPDNGRCASKVMDDAQTRRSVRTAKKNDDDVFTFY</sequence>
<comment type="caution">
    <text evidence="3">The sequence shown here is derived from an EMBL/GenBank/DDBJ whole genome shotgun (WGS) entry which is preliminary data.</text>
</comment>
<evidence type="ECO:0000313" key="4">
    <source>
        <dbReference type="Proteomes" id="UP001530377"/>
    </source>
</evidence>
<organism evidence="3 4">
    <name type="scientific">Cyclostephanos tholiformis</name>
    <dbReference type="NCBI Taxonomy" id="382380"/>
    <lineage>
        <taxon>Eukaryota</taxon>
        <taxon>Sar</taxon>
        <taxon>Stramenopiles</taxon>
        <taxon>Ochrophyta</taxon>
        <taxon>Bacillariophyta</taxon>
        <taxon>Coscinodiscophyceae</taxon>
        <taxon>Thalassiosirophycidae</taxon>
        <taxon>Stephanodiscales</taxon>
        <taxon>Stephanodiscaceae</taxon>
        <taxon>Cyclostephanos</taxon>
    </lineage>
</organism>
<feature type="region of interest" description="Disordered" evidence="1">
    <location>
        <begin position="74"/>
        <end position="146"/>
    </location>
</feature>
<gene>
    <name evidence="3" type="ORF">ACHAXA_007329</name>
</gene>
<evidence type="ECO:0000313" key="3">
    <source>
        <dbReference type="EMBL" id="KAL3807683.1"/>
    </source>
</evidence>
<dbReference type="InterPro" id="IPR050281">
    <property type="entry name" value="Flavin_monoamine_oxidase"/>
</dbReference>